<evidence type="ECO:0000256" key="4">
    <source>
        <dbReference type="ARBA" id="ARBA00022452"/>
    </source>
</evidence>
<dbReference type="PROSITE" id="PS52016">
    <property type="entry name" value="TONB_DEPENDENT_REC_3"/>
    <property type="match status" value="1"/>
</dbReference>
<evidence type="ECO:0000256" key="9">
    <source>
        <dbReference type="ARBA" id="ARBA00023065"/>
    </source>
</evidence>
<evidence type="ECO:0000256" key="14">
    <source>
        <dbReference type="PROSITE-ProRule" id="PRU01360"/>
    </source>
</evidence>
<dbReference type="InterPro" id="IPR000531">
    <property type="entry name" value="Beta-barrel_TonB"/>
</dbReference>
<dbReference type="STRING" id="1137280.D777_01266"/>
<keyword evidence="11 14" id="KW-0472">Membrane</keyword>
<dbReference type="InterPro" id="IPR012910">
    <property type="entry name" value="Plug_dom"/>
</dbReference>
<dbReference type="PANTHER" id="PTHR32552:SF68">
    <property type="entry name" value="FERRICHROME OUTER MEMBRANE TRANSPORTER_PHAGE RECEPTOR"/>
    <property type="match status" value="1"/>
</dbReference>
<keyword evidence="20" id="KW-1185">Reference proteome</keyword>
<dbReference type="GO" id="GO:0015891">
    <property type="term" value="P:siderophore transport"/>
    <property type="evidence" value="ECO:0007669"/>
    <property type="project" value="InterPro"/>
</dbReference>
<evidence type="ECO:0000313" key="19">
    <source>
        <dbReference type="EMBL" id="KEF32632.1"/>
    </source>
</evidence>
<evidence type="ECO:0000256" key="7">
    <source>
        <dbReference type="ARBA" id="ARBA00022729"/>
    </source>
</evidence>
<name>A0A072N5X4_9GAMM</name>
<feature type="chain" id="PRO_5001682234" evidence="16">
    <location>
        <begin position="30"/>
        <end position="703"/>
    </location>
</feature>
<evidence type="ECO:0000313" key="20">
    <source>
        <dbReference type="Proteomes" id="UP000035057"/>
    </source>
</evidence>
<comment type="similarity">
    <text evidence="2 14 15">Belongs to the TonB-dependent receptor family.</text>
</comment>
<dbReference type="InterPro" id="IPR010105">
    <property type="entry name" value="TonB_sidphr_rcpt"/>
</dbReference>
<dbReference type="InterPro" id="IPR036942">
    <property type="entry name" value="Beta-barrel_TonB_sf"/>
</dbReference>
<evidence type="ECO:0000259" key="17">
    <source>
        <dbReference type="Pfam" id="PF00593"/>
    </source>
</evidence>
<keyword evidence="6 14" id="KW-0812">Transmembrane</keyword>
<dbReference type="Gene3D" id="2.40.170.20">
    <property type="entry name" value="TonB-dependent receptor, beta-barrel domain"/>
    <property type="match status" value="1"/>
</dbReference>
<keyword evidence="7 16" id="KW-0732">Signal</keyword>
<evidence type="ECO:0000256" key="16">
    <source>
        <dbReference type="SAM" id="SignalP"/>
    </source>
</evidence>
<keyword evidence="9" id="KW-0406">Ion transport</keyword>
<comment type="subcellular location">
    <subcellularLocation>
        <location evidence="1 14">Cell outer membrane</location>
        <topology evidence="1 14">Multi-pass membrane protein</topology>
    </subcellularLocation>
</comment>
<evidence type="ECO:0000256" key="15">
    <source>
        <dbReference type="RuleBase" id="RU003357"/>
    </source>
</evidence>
<dbReference type="SUPFAM" id="SSF56935">
    <property type="entry name" value="Porins"/>
    <property type="match status" value="1"/>
</dbReference>
<evidence type="ECO:0000256" key="11">
    <source>
        <dbReference type="ARBA" id="ARBA00023136"/>
    </source>
</evidence>
<evidence type="ECO:0000256" key="8">
    <source>
        <dbReference type="ARBA" id="ARBA00023004"/>
    </source>
</evidence>
<dbReference type="GO" id="GO:0038023">
    <property type="term" value="F:signaling receptor activity"/>
    <property type="evidence" value="ECO:0007669"/>
    <property type="project" value="InterPro"/>
</dbReference>
<sequence length="703" mass="78005">MIRMKTHKTHLSQLIALTSLFGASAYALAQQQTQEEAPSLETLEVVSDAISTPSYSDLEKEPKVGKMDVPVEEQPYSVSVVDRSFIEDSGAKTIQDALLYTPGVYAGGFGFDTRIDSAKVRGVDAGRYLDGLRQIYGSYNTVRTNVYALESIEVLKGPSSMLYGQGDLGGIINSVSKLPKEESEGEIWAQYGTFNRKQLAVDVTGPATENGELLYRLVALGRDSDTQVDYVEDDGYQISPSLTWRPSDSTSVSLLLNRQENKGQVSAQFLPQAGTLDPGSQGYIGSERFVGEPGWDRYDREKTEATLFLDHQLNESWGVSATARYTRSSTENREHWVRIPSVPDANGEVARTIYTADAETRIFNFDARLEGDIDFGITRHQIIVGADRQDARWEQSNYFYGYGLGGTFDVYDPQYGNLNDSVITPSDRPDNEIEQFGLYVADHIEIGPVVVSAGLRHDWAENRRLNLTGADTVSDEEATTGRAGVMYRFDNGLSPYISYAEAFSMNLGTDGTASANTLKPTTGEQQEAGIKYVSPDRSLGVTAAYFDIEQKNRVSDGSTPGGVEQTGGVIHGWELQVNKRWQQFETQLAYTDMNAKDDVSGNRLPFVAERQASWWNQLYLGSNWRFGAGVRYVGDNVGSGGAPRVPSVTLYDAMIGYMWRNWDFSVDAKNLADEEYITWCRYEGGDCGYGERRTVNANARYRF</sequence>
<organism evidence="19 20">
    <name type="scientific">Marinobacter nitratireducens</name>
    <dbReference type="NCBI Taxonomy" id="1137280"/>
    <lineage>
        <taxon>Bacteria</taxon>
        <taxon>Pseudomonadati</taxon>
        <taxon>Pseudomonadota</taxon>
        <taxon>Gammaproteobacteria</taxon>
        <taxon>Pseudomonadales</taxon>
        <taxon>Marinobacteraceae</taxon>
        <taxon>Marinobacter</taxon>
    </lineage>
</organism>
<dbReference type="Pfam" id="PF07715">
    <property type="entry name" value="Plug"/>
    <property type="match status" value="1"/>
</dbReference>
<feature type="domain" description="TonB-dependent receptor plug" evidence="18">
    <location>
        <begin position="71"/>
        <end position="171"/>
    </location>
</feature>
<gene>
    <name evidence="19" type="ORF">D777_01266</name>
</gene>
<protein>
    <submittedName>
        <fullName evidence="19">Ferrichrome-iron receptor</fullName>
    </submittedName>
</protein>
<keyword evidence="3 14" id="KW-0813">Transport</keyword>
<evidence type="ECO:0000259" key="18">
    <source>
        <dbReference type="Pfam" id="PF07715"/>
    </source>
</evidence>
<dbReference type="AlphaFoldDB" id="A0A072N5X4"/>
<dbReference type="GO" id="GO:0009279">
    <property type="term" value="C:cell outer membrane"/>
    <property type="evidence" value="ECO:0007669"/>
    <property type="project" value="UniProtKB-SubCell"/>
</dbReference>
<dbReference type="CDD" id="cd01347">
    <property type="entry name" value="ligand_gated_channel"/>
    <property type="match status" value="1"/>
</dbReference>
<dbReference type="Proteomes" id="UP000035057">
    <property type="component" value="Unassembled WGS sequence"/>
</dbReference>
<dbReference type="InterPro" id="IPR039426">
    <property type="entry name" value="TonB-dep_rcpt-like"/>
</dbReference>
<keyword evidence="13 14" id="KW-0998">Cell outer membrane</keyword>
<proteinExistence type="inferred from homology"/>
<evidence type="ECO:0000256" key="5">
    <source>
        <dbReference type="ARBA" id="ARBA00022496"/>
    </source>
</evidence>
<keyword evidence="4 14" id="KW-1134">Transmembrane beta strand</keyword>
<evidence type="ECO:0000256" key="6">
    <source>
        <dbReference type="ARBA" id="ARBA00022692"/>
    </source>
</evidence>
<comment type="caution">
    <text evidence="19">The sequence shown here is derived from an EMBL/GenBank/DDBJ whole genome shotgun (WGS) entry which is preliminary data.</text>
</comment>
<evidence type="ECO:0000256" key="13">
    <source>
        <dbReference type="ARBA" id="ARBA00023237"/>
    </source>
</evidence>
<dbReference type="EMBL" id="ANIE01000003">
    <property type="protein sequence ID" value="KEF32632.1"/>
    <property type="molecule type" value="Genomic_DNA"/>
</dbReference>
<reference evidence="19 20" key="1">
    <citation type="submission" date="2012-12" db="EMBL/GenBank/DDBJ databases">
        <title>Genome assembly of Marinobacter sp. AK21.</title>
        <authorList>
            <person name="Khatri I."/>
            <person name="Kumar R."/>
            <person name="Vaidya B."/>
            <person name="Subramanian S."/>
            <person name="Pinnaka A."/>
        </authorList>
    </citation>
    <scope>NUCLEOTIDE SEQUENCE [LARGE SCALE GENOMIC DNA]</scope>
    <source>
        <strain evidence="19 20">AK21</strain>
    </source>
</reference>
<keyword evidence="10 15" id="KW-0798">TonB box</keyword>
<dbReference type="PATRIC" id="fig|1137280.3.peg.1081"/>
<dbReference type="PANTHER" id="PTHR32552">
    <property type="entry name" value="FERRICHROME IRON RECEPTOR-RELATED"/>
    <property type="match status" value="1"/>
</dbReference>
<evidence type="ECO:0000256" key="12">
    <source>
        <dbReference type="ARBA" id="ARBA00023170"/>
    </source>
</evidence>
<dbReference type="Gene3D" id="2.170.130.10">
    <property type="entry name" value="TonB-dependent receptor, plug domain"/>
    <property type="match status" value="1"/>
</dbReference>
<evidence type="ECO:0000256" key="2">
    <source>
        <dbReference type="ARBA" id="ARBA00009810"/>
    </source>
</evidence>
<feature type="domain" description="TonB-dependent receptor-like beta-barrel" evidence="17">
    <location>
        <begin position="260"/>
        <end position="671"/>
    </location>
</feature>
<keyword evidence="12 19" id="KW-0675">Receptor</keyword>
<dbReference type="InterPro" id="IPR037066">
    <property type="entry name" value="Plug_dom_sf"/>
</dbReference>
<dbReference type="NCBIfam" id="TIGR01783">
    <property type="entry name" value="TonB-siderophor"/>
    <property type="match status" value="1"/>
</dbReference>
<keyword evidence="5" id="KW-0410">Iron transport</keyword>
<evidence type="ECO:0000256" key="1">
    <source>
        <dbReference type="ARBA" id="ARBA00004571"/>
    </source>
</evidence>
<accession>A0A072N5X4</accession>
<keyword evidence="8" id="KW-0408">Iron</keyword>
<evidence type="ECO:0000256" key="3">
    <source>
        <dbReference type="ARBA" id="ARBA00022448"/>
    </source>
</evidence>
<dbReference type="Pfam" id="PF00593">
    <property type="entry name" value="TonB_dep_Rec_b-barrel"/>
    <property type="match status" value="1"/>
</dbReference>
<feature type="signal peptide" evidence="16">
    <location>
        <begin position="1"/>
        <end position="29"/>
    </location>
</feature>
<dbReference type="GO" id="GO:0015344">
    <property type="term" value="F:siderophore uptake transmembrane transporter activity"/>
    <property type="evidence" value="ECO:0007669"/>
    <property type="project" value="TreeGrafter"/>
</dbReference>
<evidence type="ECO:0000256" key="10">
    <source>
        <dbReference type="ARBA" id="ARBA00023077"/>
    </source>
</evidence>